<dbReference type="InterPro" id="IPR056948">
    <property type="entry name" value="PNGaseA_N"/>
</dbReference>
<dbReference type="AlphaFoldDB" id="A0AAV0KMT4"/>
<gene>
    <name evidence="3" type="ORF">LITE_LOCUS19227</name>
</gene>
<dbReference type="InterPro" id="IPR021102">
    <property type="entry name" value="PNGase_A"/>
</dbReference>
<protein>
    <recommendedName>
        <fullName evidence="2">Peptide N-acetyl-beta-D-glucosaminyl asparaginase amidase A N-terminal domain-containing protein</fullName>
    </recommendedName>
</protein>
<sequence length="602" mass="67934">MPSSPLSSPHLCFLLLLLILCPFNTINAIPNLKRPKGFFHKSSLKQQSAKPSTVFQVTKPIHVPNTVPCKKLLLQHEFSSTADNPQVATDYEGPPSACGSHDFSKIVLESKGSFSGAHDDGAFAVWLGGVELLRSSSAQGFNTSVTWAAQKDITRYSSLLLKKEKQNLVVFFRTSTNLGQKFIGVYHLAISISFYPLEHKGHDPDTVNKGFQTESKADLILPISRNLESKEDGLWFEIENSTDLKREGFRVPQNAYRAVLEVYVSPHQDDRSWYSQYQSEFYNSNQFRDEVGNGPFRDVVITLDDRIEVGAIWPYPIIYGAGYDLWNPVVSIRSFDFPSYDVELTPFLGNLLDGRIHNLSFGIGNAANVWYIDANLHLWLDSRSSRTEGKLVSNYSKPLDLSSKLKINGPVAGKSWVEAERVLSSQGWVQSSHGNITTRVNQNMSYANYMENNREDTHFGRTVEQLIHSNDSVSFVNDSAASEFYSFESKKTFSLLNKEEVKRLKGEGDIIDNINIEIEYDDETTHESSRSKSTIVNSLKDQQSGTTVLIFKNYTFFSAVDAMNQSYHYQNVEDNTKMCYIRNINTFNASIVYDKENSECAT</sequence>
<comment type="caution">
    <text evidence="3">The sequence shown here is derived from an EMBL/GenBank/DDBJ whole genome shotgun (WGS) entry which is preliminary data.</text>
</comment>
<dbReference type="Pfam" id="PF25156">
    <property type="entry name" value="PNGase_A_C"/>
    <property type="match status" value="1"/>
</dbReference>
<feature type="domain" description="Peptide N-acetyl-beta-D-glucosaminyl asparaginase amidase A N-terminal" evidence="2">
    <location>
        <begin position="65"/>
        <end position="394"/>
    </location>
</feature>
<reference evidence="3" key="1">
    <citation type="submission" date="2022-08" db="EMBL/GenBank/DDBJ databases">
        <authorList>
            <person name="Gutierrez-Valencia J."/>
        </authorList>
    </citation>
    <scope>NUCLEOTIDE SEQUENCE</scope>
</reference>
<dbReference type="EMBL" id="CAMGYJ010000005">
    <property type="protein sequence ID" value="CAI0422685.1"/>
    <property type="molecule type" value="Genomic_DNA"/>
</dbReference>
<evidence type="ECO:0000313" key="3">
    <source>
        <dbReference type="EMBL" id="CAI0422685.1"/>
    </source>
</evidence>
<accession>A0AAV0KMT4</accession>
<evidence type="ECO:0000256" key="1">
    <source>
        <dbReference type="SAM" id="SignalP"/>
    </source>
</evidence>
<evidence type="ECO:0000259" key="2">
    <source>
        <dbReference type="Pfam" id="PF12222"/>
    </source>
</evidence>
<dbReference type="Pfam" id="PF12222">
    <property type="entry name" value="PNGaseA"/>
    <property type="match status" value="1"/>
</dbReference>
<organism evidence="3 4">
    <name type="scientific">Linum tenue</name>
    <dbReference type="NCBI Taxonomy" id="586396"/>
    <lineage>
        <taxon>Eukaryota</taxon>
        <taxon>Viridiplantae</taxon>
        <taxon>Streptophyta</taxon>
        <taxon>Embryophyta</taxon>
        <taxon>Tracheophyta</taxon>
        <taxon>Spermatophyta</taxon>
        <taxon>Magnoliopsida</taxon>
        <taxon>eudicotyledons</taxon>
        <taxon>Gunneridae</taxon>
        <taxon>Pentapetalae</taxon>
        <taxon>rosids</taxon>
        <taxon>fabids</taxon>
        <taxon>Malpighiales</taxon>
        <taxon>Linaceae</taxon>
        <taxon>Linum</taxon>
    </lineage>
</organism>
<keyword evidence="4" id="KW-1185">Reference proteome</keyword>
<evidence type="ECO:0000313" key="4">
    <source>
        <dbReference type="Proteomes" id="UP001154282"/>
    </source>
</evidence>
<feature type="signal peptide" evidence="1">
    <location>
        <begin position="1"/>
        <end position="28"/>
    </location>
</feature>
<proteinExistence type="predicted"/>
<feature type="chain" id="PRO_5043706932" description="Peptide N-acetyl-beta-D-glucosaminyl asparaginase amidase A N-terminal domain-containing protein" evidence="1">
    <location>
        <begin position="29"/>
        <end position="602"/>
    </location>
</feature>
<name>A0AAV0KMT4_9ROSI</name>
<keyword evidence="1" id="KW-0732">Signal</keyword>
<dbReference type="Proteomes" id="UP001154282">
    <property type="component" value="Unassembled WGS sequence"/>
</dbReference>
<dbReference type="PANTHER" id="PTHR31104">
    <property type="entry name" value="PEPTIDE-N4-(N-ACETYL-BETA-GLUCOSAMINYL)ASPARAGINE AMIDASE A PROTEIN"/>
    <property type="match status" value="1"/>
</dbReference>